<dbReference type="AlphaFoldDB" id="A0A4Q0T462"/>
<dbReference type="EC" id="5.2.1.8" evidence="4"/>
<sequence length="256" mass="27026">MLLNISTSLRLLTALAVTCAIPTFAQTTPDTPQQQTPPPANDLPDSPSAVAHLVAPAVPTGPTAVIDTTMGRLTCRFFSKEAPIATANFVGLATGTKEWVDENEKKHRTRFYDGTTFHRVIPDFMIQGGDPKGDGTGDPGYFFQDETDPGILFDVPGRLAMANSGPGPTGQGTNGSQFFVTEVPTPHLNGKHTIFGQCDPASVAIVTSITHVDRDANDKPRTPILITHVTIVPEGQPLPPAPAAPATPALPPTVPH</sequence>
<keyword evidence="8" id="KW-1185">Reference proteome</keyword>
<comment type="similarity">
    <text evidence="1 4">Belongs to the cyclophilin-type PPIase family.</text>
</comment>
<comment type="caution">
    <text evidence="7">The sequence shown here is derived from an EMBL/GenBank/DDBJ whole genome shotgun (WGS) entry which is preliminary data.</text>
</comment>
<proteinExistence type="inferred from homology"/>
<dbReference type="PROSITE" id="PS50072">
    <property type="entry name" value="CSA_PPIASE_2"/>
    <property type="match status" value="1"/>
</dbReference>
<dbReference type="Proteomes" id="UP000289437">
    <property type="component" value="Unassembled WGS sequence"/>
</dbReference>
<dbReference type="PANTHER" id="PTHR45625">
    <property type="entry name" value="PEPTIDYL-PROLYL CIS-TRANS ISOMERASE-RELATED"/>
    <property type="match status" value="1"/>
</dbReference>
<keyword evidence="3 4" id="KW-0413">Isomerase</keyword>
<feature type="chain" id="PRO_5020856645" description="Peptidyl-prolyl cis-trans isomerase" evidence="4">
    <location>
        <begin position="26"/>
        <end position="256"/>
    </location>
</feature>
<dbReference type="EMBL" id="RDSM01000002">
    <property type="protein sequence ID" value="RXH56361.1"/>
    <property type="molecule type" value="Genomic_DNA"/>
</dbReference>
<comment type="function">
    <text evidence="4">PPIases accelerate the folding of proteins. It catalyzes the cis-trans isomerization of proline imidic peptide bonds in oligopeptides.</text>
</comment>
<dbReference type="InterPro" id="IPR002130">
    <property type="entry name" value="Cyclophilin-type_PPIase_dom"/>
</dbReference>
<evidence type="ECO:0000256" key="2">
    <source>
        <dbReference type="ARBA" id="ARBA00023110"/>
    </source>
</evidence>
<evidence type="ECO:0000256" key="1">
    <source>
        <dbReference type="ARBA" id="ARBA00007365"/>
    </source>
</evidence>
<dbReference type="Gene3D" id="2.40.100.10">
    <property type="entry name" value="Cyclophilin-like"/>
    <property type="match status" value="1"/>
</dbReference>
<keyword evidence="4" id="KW-0732">Signal</keyword>
<dbReference type="PRINTS" id="PR00153">
    <property type="entry name" value="CSAPPISMRASE"/>
</dbReference>
<evidence type="ECO:0000313" key="8">
    <source>
        <dbReference type="Proteomes" id="UP000289437"/>
    </source>
</evidence>
<dbReference type="GO" id="GO:0006457">
    <property type="term" value="P:protein folding"/>
    <property type="evidence" value="ECO:0007669"/>
    <property type="project" value="InterPro"/>
</dbReference>
<dbReference type="InterPro" id="IPR029000">
    <property type="entry name" value="Cyclophilin-like_dom_sf"/>
</dbReference>
<accession>A0A4Q0T462</accession>
<dbReference type="GO" id="GO:0003755">
    <property type="term" value="F:peptidyl-prolyl cis-trans isomerase activity"/>
    <property type="evidence" value="ECO:0007669"/>
    <property type="project" value="UniProtKB-UniRule"/>
</dbReference>
<feature type="signal peptide" evidence="4">
    <location>
        <begin position="1"/>
        <end position="25"/>
    </location>
</feature>
<dbReference type="SUPFAM" id="SSF50891">
    <property type="entry name" value="Cyclophilin-like"/>
    <property type="match status" value="1"/>
</dbReference>
<dbReference type="InterPro" id="IPR044666">
    <property type="entry name" value="Cyclophilin_A-like"/>
</dbReference>
<feature type="domain" description="PPIase cyclophilin-type" evidence="6">
    <location>
        <begin position="67"/>
        <end position="231"/>
    </location>
</feature>
<evidence type="ECO:0000259" key="6">
    <source>
        <dbReference type="PROSITE" id="PS50072"/>
    </source>
</evidence>
<dbReference type="InterPro" id="IPR020892">
    <property type="entry name" value="Cyclophilin-type_PPIase_CS"/>
</dbReference>
<protein>
    <recommendedName>
        <fullName evidence="4">Peptidyl-prolyl cis-trans isomerase</fullName>
        <shortName evidence="4">PPIase</shortName>
        <ecNumber evidence="4">5.2.1.8</ecNumber>
    </recommendedName>
</protein>
<evidence type="ECO:0000256" key="3">
    <source>
        <dbReference type="ARBA" id="ARBA00023235"/>
    </source>
</evidence>
<dbReference type="OrthoDB" id="9807797at2"/>
<name>A0A4Q0T462_9BACT</name>
<evidence type="ECO:0000256" key="5">
    <source>
        <dbReference type="SAM" id="MobiDB-lite"/>
    </source>
</evidence>
<comment type="catalytic activity">
    <reaction evidence="4">
        <text>[protein]-peptidylproline (omega=180) = [protein]-peptidylproline (omega=0)</text>
        <dbReference type="Rhea" id="RHEA:16237"/>
        <dbReference type="Rhea" id="RHEA-COMP:10747"/>
        <dbReference type="Rhea" id="RHEA-COMP:10748"/>
        <dbReference type="ChEBI" id="CHEBI:83833"/>
        <dbReference type="ChEBI" id="CHEBI:83834"/>
        <dbReference type="EC" id="5.2.1.8"/>
    </reaction>
</comment>
<gene>
    <name evidence="7" type="ORF">GRAN_3218</name>
</gene>
<reference evidence="7 8" key="1">
    <citation type="submission" date="2018-11" db="EMBL/GenBank/DDBJ databases">
        <authorList>
            <person name="Mardanov A.V."/>
            <person name="Ravin N.V."/>
            <person name="Dedysh S.N."/>
        </authorList>
    </citation>
    <scope>NUCLEOTIDE SEQUENCE [LARGE SCALE GENOMIC DNA]</scope>
    <source>
        <strain evidence="7 8">AF10</strain>
    </source>
</reference>
<feature type="compositionally biased region" description="Pro residues" evidence="5">
    <location>
        <begin position="236"/>
        <end position="256"/>
    </location>
</feature>
<dbReference type="RefSeq" id="WP_128913833.1">
    <property type="nucleotide sequence ID" value="NZ_RDSM01000002.1"/>
</dbReference>
<dbReference type="CDD" id="cd00317">
    <property type="entry name" value="cyclophilin"/>
    <property type="match status" value="1"/>
</dbReference>
<evidence type="ECO:0000256" key="4">
    <source>
        <dbReference type="RuleBase" id="RU363019"/>
    </source>
</evidence>
<dbReference type="PROSITE" id="PS00170">
    <property type="entry name" value="CSA_PPIASE_1"/>
    <property type="match status" value="1"/>
</dbReference>
<reference evidence="8" key="2">
    <citation type="submission" date="2019-02" db="EMBL/GenBank/DDBJ databases">
        <title>Granulicella sibirica sp. nov., a psychrotolerant acidobacterium isolated from an organic soil layer in forested tundra, West Siberia.</title>
        <authorList>
            <person name="Oshkin I.Y."/>
            <person name="Kulichevskaya I.S."/>
            <person name="Rijpstra W.I.C."/>
            <person name="Sinninghe Damste J.S."/>
            <person name="Rakitin A.L."/>
            <person name="Ravin N.V."/>
            <person name="Dedysh S.N."/>
        </authorList>
    </citation>
    <scope>NUCLEOTIDE SEQUENCE [LARGE SCALE GENOMIC DNA]</scope>
    <source>
        <strain evidence="8">AF10</strain>
    </source>
</reference>
<dbReference type="Pfam" id="PF00160">
    <property type="entry name" value="Pro_isomerase"/>
    <property type="match status" value="1"/>
</dbReference>
<evidence type="ECO:0000313" key="7">
    <source>
        <dbReference type="EMBL" id="RXH56361.1"/>
    </source>
</evidence>
<dbReference type="PANTHER" id="PTHR45625:SF4">
    <property type="entry name" value="PEPTIDYLPROLYL ISOMERASE DOMAIN AND WD REPEAT-CONTAINING PROTEIN 1"/>
    <property type="match status" value="1"/>
</dbReference>
<feature type="region of interest" description="Disordered" evidence="5">
    <location>
        <begin position="27"/>
        <end position="47"/>
    </location>
</feature>
<feature type="region of interest" description="Disordered" evidence="5">
    <location>
        <begin position="234"/>
        <end position="256"/>
    </location>
</feature>
<keyword evidence="2 4" id="KW-0697">Rotamase</keyword>
<organism evidence="7 8">
    <name type="scientific">Granulicella sibirica</name>
    <dbReference type="NCBI Taxonomy" id="2479048"/>
    <lineage>
        <taxon>Bacteria</taxon>
        <taxon>Pseudomonadati</taxon>
        <taxon>Acidobacteriota</taxon>
        <taxon>Terriglobia</taxon>
        <taxon>Terriglobales</taxon>
        <taxon>Acidobacteriaceae</taxon>
        <taxon>Granulicella</taxon>
    </lineage>
</organism>